<evidence type="ECO:0000313" key="5">
    <source>
        <dbReference type="EMBL" id="RNL52077.1"/>
    </source>
</evidence>
<dbReference type="OrthoDB" id="7062303at2"/>
<dbReference type="Proteomes" id="UP000273807">
    <property type="component" value="Unassembled WGS sequence"/>
</dbReference>
<reference evidence="5 6" key="1">
    <citation type="submission" date="2018-10" db="EMBL/GenBank/DDBJ databases">
        <title>Genome sequencing of Arthrobacter oryzae TNB02.</title>
        <authorList>
            <person name="Cho Y.-J."/>
            <person name="Cho A."/>
            <person name="Kim O.-S."/>
        </authorList>
    </citation>
    <scope>NUCLEOTIDE SEQUENCE [LARGE SCALE GENOMIC DNA]</scope>
    <source>
        <strain evidence="5 6">TNB02</strain>
    </source>
</reference>
<feature type="domain" description="Methyltransferase" evidence="4">
    <location>
        <begin position="52"/>
        <end position="143"/>
    </location>
</feature>
<dbReference type="InterPro" id="IPR041698">
    <property type="entry name" value="Methyltransf_25"/>
</dbReference>
<sequence>MKRESLWEAQRKDNPGHSAWYISRFGAMRAEGRDLHGEARFIDAMVPRSARILDAGCGPGRVGGELARLGHHVTGVDLDPELVAAAVKDHPSVDWHVGDLSELDLPGQKFDLIVCAGNVMAFLAPGTAREVLERFRDHLAPGGRAVIGFGSGRGYAFETYFDDVGAAALVPDRTFSTWDLRPFSPSSDFIVSILSPRP</sequence>
<dbReference type="PANTHER" id="PTHR43464:SF19">
    <property type="entry name" value="UBIQUINONE BIOSYNTHESIS O-METHYLTRANSFERASE, MITOCHONDRIAL"/>
    <property type="match status" value="1"/>
</dbReference>
<evidence type="ECO:0000259" key="4">
    <source>
        <dbReference type="Pfam" id="PF13649"/>
    </source>
</evidence>
<accession>A0A3N0BSH9</accession>
<dbReference type="SUPFAM" id="SSF53335">
    <property type="entry name" value="S-adenosyl-L-methionine-dependent methyltransferases"/>
    <property type="match status" value="1"/>
</dbReference>
<keyword evidence="1 5" id="KW-0489">Methyltransferase</keyword>
<gene>
    <name evidence="5" type="ORF">D7003_14255</name>
</gene>
<dbReference type="AlphaFoldDB" id="A0A3N0BSH9"/>
<keyword evidence="3" id="KW-0949">S-adenosyl-L-methionine</keyword>
<name>A0A3N0BSH9_9MICC</name>
<evidence type="ECO:0000256" key="3">
    <source>
        <dbReference type="ARBA" id="ARBA00022691"/>
    </source>
</evidence>
<dbReference type="GO" id="GO:0008168">
    <property type="term" value="F:methyltransferase activity"/>
    <property type="evidence" value="ECO:0007669"/>
    <property type="project" value="UniProtKB-KW"/>
</dbReference>
<dbReference type="Gene3D" id="3.40.50.150">
    <property type="entry name" value="Vaccinia Virus protein VP39"/>
    <property type="match status" value="1"/>
</dbReference>
<comment type="caution">
    <text evidence="5">The sequence shown here is derived from an EMBL/GenBank/DDBJ whole genome shotgun (WGS) entry which is preliminary data.</text>
</comment>
<evidence type="ECO:0000313" key="6">
    <source>
        <dbReference type="Proteomes" id="UP000273807"/>
    </source>
</evidence>
<keyword evidence="2 5" id="KW-0808">Transferase</keyword>
<dbReference type="Pfam" id="PF13649">
    <property type="entry name" value="Methyltransf_25"/>
    <property type="match status" value="1"/>
</dbReference>
<dbReference type="EMBL" id="RBED01000114">
    <property type="protein sequence ID" value="RNL52077.1"/>
    <property type="molecule type" value="Genomic_DNA"/>
</dbReference>
<dbReference type="GO" id="GO:0032259">
    <property type="term" value="P:methylation"/>
    <property type="evidence" value="ECO:0007669"/>
    <property type="project" value="UniProtKB-KW"/>
</dbReference>
<dbReference type="PANTHER" id="PTHR43464">
    <property type="entry name" value="METHYLTRANSFERASE"/>
    <property type="match status" value="1"/>
</dbReference>
<proteinExistence type="predicted"/>
<keyword evidence="6" id="KW-1185">Reference proteome</keyword>
<dbReference type="InterPro" id="IPR029063">
    <property type="entry name" value="SAM-dependent_MTases_sf"/>
</dbReference>
<protein>
    <submittedName>
        <fullName evidence="5">Class I SAM-dependent methyltransferase</fullName>
    </submittedName>
</protein>
<evidence type="ECO:0000256" key="2">
    <source>
        <dbReference type="ARBA" id="ARBA00022679"/>
    </source>
</evidence>
<evidence type="ECO:0000256" key="1">
    <source>
        <dbReference type="ARBA" id="ARBA00022603"/>
    </source>
</evidence>
<dbReference type="CDD" id="cd02440">
    <property type="entry name" value="AdoMet_MTases"/>
    <property type="match status" value="1"/>
</dbReference>
<dbReference type="RefSeq" id="WP_123256073.1">
    <property type="nucleotide sequence ID" value="NZ_RBED01000114.1"/>
</dbReference>
<organism evidence="5 6">
    <name type="scientific">Arthrobacter oryzae</name>
    <dbReference type="NCBI Taxonomy" id="409290"/>
    <lineage>
        <taxon>Bacteria</taxon>
        <taxon>Bacillati</taxon>
        <taxon>Actinomycetota</taxon>
        <taxon>Actinomycetes</taxon>
        <taxon>Micrococcales</taxon>
        <taxon>Micrococcaceae</taxon>
        <taxon>Arthrobacter</taxon>
    </lineage>
</organism>